<proteinExistence type="predicted"/>
<sequence length="142" mass="15691">MYNRSLTALMSPQDCVACPSCMISASSLVRTLSRSNSSQTFILLNIPSSRPQASTSDSTDLIDVARPAVPSVEVQHHIFERVFGITSQLLPNFTYAELIPSAKGLAELLLHIHKGRAANNKGRHLQPVIRCVCRFKLLSWLM</sequence>
<dbReference type="EMBL" id="KN880786">
    <property type="protein sequence ID" value="KIY62419.1"/>
    <property type="molecule type" value="Genomic_DNA"/>
</dbReference>
<protein>
    <submittedName>
        <fullName evidence="1">Uncharacterized protein</fullName>
    </submittedName>
</protein>
<evidence type="ECO:0000313" key="2">
    <source>
        <dbReference type="Proteomes" id="UP000054007"/>
    </source>
</evidence>
<reference evidence="1 2" key="1">
    <citation type="journal article" date="2015" name="Fungal Genet. Biol.">
        <title>Evolution of novel wood decay mechanisms in Agaricales revealed by the genome sequences of Fistulina hepatica and Cylindrobasidium torrendii.</title>
        <authorList>
            <person name="Floudas D."/>
            <person name="Held B.W."/>
            <person name="Riley R."/>
            <person name="Nagy L.G."/>
            <person name="Koehler G."/>
            <person name="Ransdell A.S."/>
            <person name="Younus H."/>
            <person name="Chow J."/>
            <person name="Chiniquy J."/>
            <person name="Lipzen A."/>
            <person name="Tritt A."/>
            <person name="Sun H."/>
            <person name="Haridas S."/>
            <person name="LaButti K."/>
            <person name="Ohm R.A."/>
            <person name="Kues U."/>
            <person name="Blanchette R.A."/>
            <person name="Grigoriev I.V."/>
            <person name="Minto R.E."/>
            <person name="Hibbett D.S."/>
        </authorList>
    </citation>
    <scope>NUCLEOTIDE SEQUENCE [LARGE SCALE GENOMIC DNA]</scope>
    <source>
        <strain evidence="1 2">FP15055 ss-10</strain>
    </source>
</reference>
<keyword evidence="2" id="KW-1185">Reference proteome</keyword>
<dbReference type="AlphaFoldDB" id="A0A0D7AX37"/>
<gene>
    <name evidence="1" type="ORF">CYLTODRAFT_177698</name>
</gene>
<evidence type="ECO:0000313" key="1">
    <source>
        <dbReference type="EMBL" id="KIY62419.1"/>
    </source>
</evidence>
<accession>A0A0D7AX37</accession>
<organism evidence="1 2">
    <name type="scientific">Cylindrobasidium torrendii FP15055 ss-10</name>
    <dbReference type="NCBI Taxonomy" id="1314674"/>
    <lineage>
        <taxon>Eukaryota</taxon>
        <taxon>Fungi</taxon>
        <taxon>Dikarya</taxon>
        <taxon>Basidiomycota</taxon>
        <taxon>Agaricomycotina</taxon>
        <taxon>Agaricomycetes</taxon>
        <taxon>Agaricomycetidae</taxon>
        <taxon>Agaricales</taxon>
        <taxon>Marasmiineae</taxon>
        <taxon>Physalacriaceae</taxon>
        <taxon>Cylindrobasidium</taxon>
    </lineage>
</organism>
<name>A0A0D7AX37_9AGAR</name>
<dbReference type="Proteomes" id="UP000054007">
    <property type="component" value="Unassembled WGS sequence"/>
</dbReference>